<evidence type="ECO:0000313" key="1">
    <source>
        <dbReference type="EMBL" id="MEQ2203051.1"/>
    </source>
</evidence>
<dbReference type="Gene3D" id="2.60.40.150">
    <property type="entry name" value="C2 domain"/>
    <property type="match status" value="1"/>
</dbReference>
<comment type="caution">
    <text evidence="1">The sequence shown here is derived from an EMBL/GenBank/DDBJ whole genome shotgun (WGS) entry which is preliminary data.</text>
</comment>
<dbReference type="InterPro" id="IPR035892">
    <property type="entry name" value="C2_domain_sf"/>
</dbReference>
<protein>
    <recommendedName>
        <fullName evidence="3">C2 domain-containing protein</fullName>
    </recommendedName>
</protein>
<accession>A0ABV0R4V7</accession>
<dbReference type="Pfam" id="PF21494">
    <property type="entry name" value="PKC_C2"/>
    <property type="match status" value="1"/>
</dbReference>
<organism evidence="1 2">
    <name type="scientific">Xenoophorus captivus</name>
    <dbReference type="NCBI Taxonomy" id="1517983"/>
    <lineage>
        <taxon>Eukaryota</taxon>
        <taxon>Metazoa</taxon>
        <taxon>Chordata</taxon>
        <taxon>Craniata</taxon>
        <taxon>Vertebrata</taxon>
        <taxon>Euteleostomi</taxon>
        <taxon>Actinopterygii</taxon>
        <taxon>Neopterygii</taxon>
        <taxon>Teleostei</taxon>
        <taxon>Neoteleostei</taxon>
        <taxon>Acanthomorphata</taxon>
        <taxon>Ovalentaria</taxon>
        <taxon>Atherinomorphae</taxon>
        <taxon>Cyprinodontiformes</taxon>
        <taxon>Goodeidae</taxon>
        <taxon>Xenoophorus</taxon>
    </lineage>
</organism>
<sequence length="132" mass="14934">MAPFLRITLTAYEMGALPTMDSTPICAIRIKESVSTERGRTLVQKKPTMFPSWRSCFDAHIYEGRVIEVILMKSTEEPLAKAAMNVSALTERCRVSKSKNNSEFWMDLHPSGRIQITLQYFLEDTDIGKTSA</sequence>
<name>A0ABV0R4V7_9TELE</name>
<gene>
    <name evidence="1" type="ORF">XENOCAPTIV_023445</name>
</gene>
<dbReference type="SUPFAM" id="SSF49562">
    <property type="entry name" value="C2 domain (Calcium/lipid-binding domain, CaLB)"/>
    <property type="match status" value="1"/>
</dbReference>
<evidence type="ECO:0008006" key="3">
    <source>
        <dbReference type="Google" id="ProtNLM"/>
    </source>
</evidence>
<keyword evidence="2" id="KW-1185">Reference proteome</keyword>
<dbReference type="Proteomes" id="UP001434883">
    <property type="component" value="Unassembled WGS sequence"/>
</dbReference>
<dbReference type="EMBL" id="JAHRIN010034143">
    <property type="protein sequence ID" value="MEQ2203051.1"/>
    <property type="molecule type" value="Genomic_DNA"/>
</dbReference>
<reference evidence="1 2" key="1">
    <citation type="submission" date="2021-06" db="EMBL/GenBank/DDBJ databases">
        <authorList>
            <person name="Palmer J.M."/>
        </authorList>
    </citation>
    <scope>NUCLEOTIDE SEQUENCE [LARGE SCALE GENOMIC DNA]</scope>
    <source>
        <strain evidence="1 2">XC_2019</strain>
        <tissue evidence="1">Muscle</tissue>
    </source>
</reference>
<proteinExistence type="predicted"/>
<evidence type="ECO:0000313" key="2">
    <source>
        <dbReference type="Proteomes" id="UP001434883"/>
    </source>
</evidence>